<reference evidence="1" key="1">
    <citation type="journal article" date="2021" name="Proc. Natl. Acad. Sci. U.S.A.">
        <title>A Catalog of Tens of Thousands of Viruses from Human Metagenomes Reveals Hidden Associations with Chronic Diseases.</title>
        <authorList>
            <person name="Tisza M.J."/>
            <person name="Buck C.B."/>
        </authorList>
    </citation>
    <scope>NUCLEOTIDE SEQUENCE</scope>
    <source>
        <strain evidence="1">CtoRD1</strain>
    </source>
</reference>
<evidence type="ECO:0000313" key="1">
    <source>
        <dbReference type="EMBL" id="DAE17480.1"/>
    </source>
</evidence>
<dbReference type="InterPro" id="IPR036619">
    <property type="entry name" value="NinB_sf"/>
</dbReference>
<name>A0A8S5QEH5_9CAUD</name>
<sequence>MKAVIKGFDYRFKDTRDAYLLITVDKRCLADMPDIKKPMEITIKAKRKQRSLSANAYCWVLCGKVAAKIGNGMRSVDVYRTAIQRAADDTMWIPARVPRGRAGELKERWERNGEGWLAIPLNSGYEPYTDFRLFQGSSTYDTRQMGRLIDELISEAENLGIDALTPGEKARMMSEWEK</sequence>
<dbReference type="EMBL" id="BK015641">
    <property type="protein sequence ID" value="DAE17480.1"/>
    <property type="molecule type" value="Genomic_DNA"/>
</dbReference>
<accession>A0A8S5QEH5</accession>
<proteinExistence type="predicted"/>
<dbReference type="Gene3D" id="1.10.3790.10">
    <property type="entry name" value="NinB"/>
    <property type="match status" value="1"/>
</dbReference>
<protein>
    <submittedName>
        <fullName evidence="1">NinB protein</fullName>
    </submittedName>
</protein>
<organism evidence="1">
    <name type="scientific">Siphoviridae sp. ctoRD1</name>
    <dbReference type="NCBI Taxonomy" id="2825669"/>
    <lineage>
        <taxon>Viruses</taxon>
        <taxon>Duplodnaviria</taxon>
        <taxon>Heunggongvirae</taxon>
        <taxon>Uroviricota</taxon>
        <taxon>Caudoviricetes</taxon>
    </lineage>
</organism>